<feature type="transmembrane region" description="Helical" evidence="7">
    <location>
        <begin position="106"/>
        <end position="132"/>
    </location>
</feature>
<dbReference type="AlphaFoldDB" id="A0A4U0WH82"/>
<evidence type="ECO:0000259" key="8">
    <source>
        <dbReference type="Pfam" id="PF20684"/>
    </source>
</evidence>
<evidence type="ECO:0000313" key="9">
    <source>
        <dbReference type="EMBL" id="TKA62111.1"/>
    </source>
</evidence>
<name>A0A4U0WH82_9PEZI</name>
<feature type="region of interest" description="Disordered" evidence="6">
    <location>
        <begin position="402"/>
        <end position="452"/>
    </location>
</feature>
<dbReference type="EMBL" id="NAJQ01001126">
    <property type="protein sequence ID" value="TKA62111.1"/>
    <property type="molecule type" value="Genomic_DNA"/>
</dbReference>
<dbReference type="STRING" id="329884.A0A4U0WH82"/>
<evidence type="ECO:0000256" key="4">
    <source>
        <dbReference type="ARBA" id="ARBA00023136"/>
    </source>
</evidence>
<evidence type="ECO:0000256" key="5">
    <source>
        <dbReference type="ARBA" id="ARBA00038359"/>
    </source>
</evidence>
<feature type="transmembrane region" description="Helical" evidence="7">
    <location>
        <begin position="30"/>
        <end position="54"/>
    </location>
</feature>
<feature type="transmembrane region" description="Helical" evidence="7">
    <location>
        <begin position="231"/>
        <end position="254"/>
    </location>
</feature>
<comment type="subcellular location">
    <subcellularLocation>
        <location evidence="1">Membrane</location>
        <topology evidence="1">Multi-pass membrane protein</topology>
    </subcellularLocation>
</comment>
<dbReference type="PANTHER" id="PTHR33048">
    <property type="entry name" value="PTH11-LIKE INTEGRAL MEMBRANE PROTEIN (AFU_ORTHOLOGUE AFUA_5G11245)"/>
    <property type="match status" value="1"/>
</dbReference>
<evidence type="ECO:0000256" key="3">
    <source>
        <dbReference type="ARBA" id="ARBA00022989"/>
    </source>
</evidence>
<dbReference type="Proteomes" id="UP000309340">
    <property type="component" value="Unassembled WGS sequence"/>
</dbReference>
<evidence type="ECO:0000313" key="10">
    <source>
        <dbReference type="Proteomes" id="UP000309340"/>
    </source>
</evidence>
<comment type="caution">
    <text evidence="9">The sequence shown here is derived from an EMBL/GenBank/DDBJ whole genome shotgun (WGS) entry which is preliminary data.</text>
</comment>
<feature type="transmembrane region" description="Helical" evidence="7">
    <location>
        <begin position="269"/>
        <end position="293"/>
    </location>
</feature>
<protein>
    <recommendedName>
        <fullName evidence="8">Rhodopsin domain-containing protein</fullName>
    </recommendedName>
</protein>
<keyword evidence="10" id="KW-1185">Reference proteome</keyword>
<evidence type="ECO:0000256" key="7">
    <source>
        <dbReference type="SAM" id="Phobius"/>
    </source>
</evidence>
<feature type="domain" description="Rhodopsin" evidence="8">
    <location>
        <begin position="49"/>
        <end position="294"/>
    </location>
</feature>
<comment type="similarity">
    <text evidence="5">Belongs to the SAT4 family.</text>
</comment>
<dbReference type="InterPro" id="IPR052337">
    <property type="entry name" value="SAT4-like"/>
</dbReference>
<sequence length="452" mass="50890">MPGNLQDIPASVILTWPPPNYEHPHPQRTWIVPFVSVLQGVMTLMVGTRLWLRAKQQAGKLGLDDALLLPAFLSATMFTTIVIMSTRDWGMDRHIWDVPPEWFETSILLAWLAEFAFLISTASTKISVLLFYRRLVQGTFSKRWRMATIGAVVFTACYCVAFVLALILNCNPTEAYWKAYSLSYKKSYTCADTKNLNPVSGALSVFSDLYSVVLPMGMLRHFEAPKRQKLALNAVFSLGLIVVAAGCVRTYYIYKLGVEYDITWVGYNLFLWSSLEVHLALICASAPALRVFFREYMSDPLSRAIHSTRSLTSMRNTNRDSKQTDNGGVVTYPSHARDSSIGSSEYGDRKLIQHNVKPSLETVGETEVASSSPYMRARSPTRGSQQIRTPADFEAFALQNLEKHRPPPRAAFSRELSETFLRPPSEYSTNGDIQSHSEQPLTDWYSPPRSRG</sequence>
<feature type="transmembrane region" description="Helical" evidence="7">
    <location>
        <begin position="144"/>
        <end position="168"/>
    </location>
</feature>
<dbReference type="GO" id="GO:0016020">
    <property type="term" value="C:membrane"/>
    <property type="evidence" value="ECO:0007669"/>
    <property type="project" value="UniProtKB-SubCell"/>
</dbReference>
<dbReference type="OrthoDB" id="5429740at2759"/>
<keyword evidence="2 7" id="KW-0812">Transmembrane</keyword>
<feature type="compositionally biased region" description="Polar residues" evidence="6">
    <location>
        <begin position="426"/>
        <end position="440"/>
    </location>
</feature>
<dbReference type="Pfam" id="PF20684">
    <property type="entry name" value="Fung_rhodopsin"/>
    <property type="match status" value="1"/>
</dbReference>
<feature type="transmembrane region" description="Helical" evidence="7">
    <location>
        <begin position="66"/>
        <end position="86"/>
    </location>
</feature>
<keyword evidence="3 7" id="KW-1133">Transmembrane helix</keyword>
<reference evidence="9 10" key="1">
    <citation type="submission" date="2017-03" db="EMBL/GenBank/DDBJ databases">
        <title>Genomes of endolithic fungi from Antarctica.</title>
        <authorList>
            <person name="Coleine C."/>
            <person name="Masonjones S."/>
            <person name="Stajich J.E."/>
        </authorList>
    </citation>
    <scope>NUCLEOTIDE SEQUENCE [LARGE SCALE GENOMIC DNA]</scope>
    <source>
        <strain evidence="9 10">CCFEE 5184</strain>
    </source>
</reference>
<proteinExistence type="inferred from homology"/>
<evidence type="ECO:0000256" key="6">
    <source>
        <dbReference type="SAM" id="MobiDB-lite"/>
    </source>
</evidence>
<keyword evidence="4 7" id="KW-0472">Membrane</keyword>
<dbReference type="PANTHER" id="PTHR33048:SF129">
    <property type="entry name" value="INTEGRAL MEMBRANE PROTEIN-RELATED"/>
    <property type="match status" value="1"/>
</dbReference>
<accession>A0A4U0WH82</accession>
<evidence type="ECO:0000256" key="2">
    <source>
        <dbReference type="ARBA" id="ARBA00022692"/>
    </source>
</evidence>
<evidence type="ECO:0000256" key="1">
    <source>
        <dbReference type="ARBA" id="ARBA00004141"/>
    </source>
</evidence>
<gene>
    <name evidence="9" type="ORF">B0A55_10477</name>
</gene>
<feature type="region of interest" description="Disordered" evidence="6">
    <location>
        <begin position="310"/>
        <end position="389"/>
    </location>
</feature>
<organism evidence="9 10">
    <name type="scientific">Friedmanniomyces simplex</name>
    <dbReference type="NCBI Taxonomy" id="329884"/>
    <lineage>
        <taxon>Eukaryota</taxon>
        <taxon>Fungi</taxon>
        <taxon>Dikarya</taxon>
        <taxon>Ascomycota</taxon>
        <taxon>Pezizomycotina</taxon>
        <taxon>Dothideomycetes</taxon>
        <taxon>Dothideomycetidae</taxon>
        <taxon>Mycosphaerellales</taxon>
        <taxon>Teratosphaeriaceae</taxon>
        <taxon>Friedmanniomyces</taxon>
    </lineage>
</organism>
<dbReference type="InterPro" id="IPR049326">
    <property type="entry name" value="Rhodopsin_dom_fungi"/>
</dbReference>